<reference evidence="2 3" key="1">
    <citation type="submission" date="2024-02" db="EMBL/GenBank/DDBJ databases">
        <title>De novo assembly and annotation of 12 fungi associated with fruit tree decline syndrome in Ontario, Canada.</title>
        <authorList>
            <person name="Sulman M."/>
            <person name="Ellouze W."/>
            <person name="Ilyukhin E."/>
        </authorList>
    </citation>
    <scope>NUCLEOTIDE SEQUENCE [LARGE SCALE GENOMIC DNA]</scope>
    <source>
        <strain evidence="2 3">M169</strain>
    </source>
</reference>
<dbReference type="PANTHER" id="PTHR42111">
    <property type="entry name" value="YALI0D23727P"/>
    <property type="match status" value="1"/>
</dbReference>
<feature type="compositionally biased region" description="Polar residues" evidence="1">
    <location>
        <begin position="84"/>
        <end position="94"/>
    </location>
</feature>
<feature type="compositionally biased region" description="Basic and acidic residues" evidence="1">
    <location>
        <begin position="25"/>
        <end position="36"/>
    </location>
</feature>
<sequence>MSLASSAPLQSGSSNQPAPALAEPFEPKSQKAEKVRTGSTRGAAEEGANEPEKKNKMRGLFGLGKKKTDEPIKAPSRSDPAANAASSTSKQTRNPPTRQSTTSPIQTPSSPGRGISTSPRLASPAGSQIFERDVQEAAHVPNSPAIPSHIITENHVPPVLDDASKAITDDHLDPDSVEIITHSSHQPAAVAVPGVPDHMSNSWQDDLASSLAASDFRPVHDHTDSGSNYGSLDNVDIRRLSFISFADVVQAEHQGHAGLGGSRESIHLAGLTSLSSAGGGMNRSPSPIRSPVSSAGGASPPRSKTGSLRGIETSPSRKPLASPVSTTLSMSPSIPAIGLPGELNVETMSQALGRTGSGDLNGMRSIPISPVEGAPSR</sequence>
<dbReference type="EMBL" id="JAKNSF020000045">
    <property type="protein sequence ID" value="KAK7726136.1"/>
    <property type="molecule type" value="Genomic_DNA"/>
</dbReference>
<evidence type="ECO:0000313" key="2">
    <source>
        <dbReference type="EMBL" id="KAK7726136.1"/>
    </source>
</evidence>
<dbReference type="PANTHER" id="PTHR42111:SF1">
    <property type="entry name" value="YALI0D23727P"/>
    <property type="match status" value="1"/>
</dbReference>
<feature type="region of interest" description="Disordered" evidence="1">
    <location>
        <begin position="1"/>
        <end position="125"/>
    </location>
</feature>
<protein>
    <submittedName>
        <fullName evidence="2">Uncharacterized protein</fullName>
    </submittedName>
</protein>
<feature type="compositionally biased region" description="Polar residues" evidence="1">
    <location>
        <begin position="323"/>
        <end position="332"/>
    </location>
</feature>
<organism evidence="2 3">
    <name type="scientific">Diaporthe eres</name>
    <name type="common">Phomopsis oblonga</name>
    <dbReference type="NCBI Taxonomy" id="83184"/>
    <lineage>
        <taxon>Eukaryota</taxon>
        <taxon>Fungi</taxon>
        <taxon>Dikarya</taxon>
        <taxon>Ascomycota</taxon>
        <taxon>Pezizomycotina</taxon>
        <taxon>Sordariomycetes</taxon>
        <taxon>Sordariomycetidae</taxon>
        <taxon>Diaporthales</taxon>
        <taxon>Diaporthaceae</taxon>
        <taxon>Diaporthe</taxon>
        <taxon>Diaporthe eres species complex</taxon>
    </lineage>
</organism>
<keyword evidence="3" id="KW-1185">Reference proteome</keyword>
<feature type="region of interest" description="Disordered" evidence="1">
    <location>
        <begin position="276"/>
        <end position="377"/>
    </location>
</feature>
<accession>A0ABR1P4D5</accession>
<feature type="compositionally biased region" description="Low complexity" evidence="1">
    <location>
        <begin position="95"/>
        <end position="111"/>
    </location>
</feature>
<feature type="compositionally biased region" description="Polar residues" evidence="1">
    <location>
        <begin position="1"/>
        <end position="17"/>
    </location>
</feature>
<dbReference type="Proteomes" id="UP001430848">
    <property type="component" value="Unassembled WGS sequence"/>
</dbReference>
<gene>
    <name evidence="2" type="ORF">SLS63_007813</name>
</gene>
<feature type="compositionally biased region" description="Low complexity" evidence="1">
    <location>
        <begin position="283"/>
        <end position="303"/>
    </location>
</feature>
<evidence type="ECO:0000256" key="1">
    <source>
        <dbReference type="SAM" id="MobiDB-lite"/>
    </source>
</evidence>
<comment type="caution">
    <text evidence="2">The sequence shown here is derived from an EMBL/GenBank/DDBJ whole genome shotgun (WGS) entry which is preliminary data.</text>
</comment>
<proteinExistence type="predicted"/>
<evidence type="ECO:0000313" key="3">
    <source>
        <dbReference type="Proteomes" id="UP001430848"/>
    </source>
</evidence>
<name>A0ABR1P4D5_DIAER</name>